<proteinExistence type="predicted"/>
<feature type="signal peptide" evidence="2">
    <location>
        <begin position="1"/>
        <end position="46"/>
    </location>
</feature>
<feature type="chain" id="PRO_5045457722" description="Membrane lipoprotein" evidence="2">
    <location>
        <begin position="47"/>
        <end position="231"/>
    </location>
</feature>
<organism evidence="3 4">
    <name type="scientific">Streptomyces flavalbus</name>
    <dbReference type="NCBI Taxonomy" id="2665155"/>
    <lineage>
        <taxon>Bacteria</taxon>
        <taxon>Bacillati</taxon>
        <taxon>Actinomycetota</taxon>
        <taxon>Actinomycetes</taxon>
        <taxon>Kitasatosporales</taxon>
        <taxon>Streptomycetaceae</taxon>
        <taxon>Streptomyces</taxon>
    </lineage>
</organism>
<evidence type="ECO:0008006" key="5">
    <source>
        <dbReference type="Google" id="ProtNLM"/>
    </source>
</evidence>
<protein>
    <recommendedName>
        <fullName evidence="5">Membrane lipoprotein</fullName>
    </recommendedName>
</protein>
<feature type="compositionally biased region" description="Basic and acidic residues" evidence="1">
    <location>
        <begin position="211"/>
        <end position="231"/>
    </location>
</feature>
<keyword evidence="4" id="KW-1185">Reference proteome</keyword>
<accession>A0ABW2WF45</accession>
<sequence length="231" mass="24088">MFRVHRAQRARRAPRAHRTRPLPRTSVTPLLLVAAALLTGCGGESAADEGDAPPTADARELADRAGVLGIAPEHVYVTDAPGFTLARQSVGVFGDDGFSAAYFSRRTGTHFTLTVDRGSMTAASCPGQPVGDQTGGSPVCARDGDGWYRDGRSQHEYALPIDGHVIRLSAAADVPRATLRAAADAVHRPSDEELDALLPPATGARPTAPVERGDLPPEGDGAPRNDVDAGG</sequence>
<evidence type="ECO:0000256" key="1">
    <source>
        <dbReference type="SAM" id="MobiDB-lite"/>
    </source>
</evidence>
<feature type="region of interest" description="Disordered" evidence="1">
    <location>
        <begin position="184"/>
        <end position="231"/>
    </location>
</feature>
<dbReference type="EMBL" id="JBHTEB010000001">
    <property type="protein sequence ID" value="MFD0318023.1"/>
    <property type="molecule type" value="Genomic_DNA"/>
</dbReference>
<dbReference type="Proteomes" id="UP001597023">
    <property type="component" value="Unassembled WGS sequence"/>
</dbReference>
<keyword evidence="2" id="KW-0732">Signal</keyword>
<feature type="compositionally biased region" description="Basic residues" evidence="1">
    <location>
        <begin position="1"/>
        <end position="21"/>
    </location>
</feature>
<feature type="region of interest" description="Disordered" evidence="1">
    <location>
        <begin position="1"/>
        <end position="24"/>
    </location>
</feature>
<evidence type="ECO:0000256" key="2">
    <source>
        <dbReference type="SAM" id="SignalP"/>
    </source>
</evidence>
<name>A0ABW2WF45_9ACTN</name>
<comment type="caution">
    <text evidence="3">The sequence shown here is derived from an EMBL/GenBank/DDBJ whole genome shotgun (WGS) entry which is preliminary data.</text>
</comment>
<evidence type="ECO:0000313" key="4">
    <source>
        <dbReference type="Proteomes" id="UP001597023"/>
    </source>
</evidence>
<dbReference type="RefSeq" id="WP_381614326.1">
    <property type="nucleotide sequence ID" value="NZ_JBHTEB010000001.1"/>
</dbReference>
<reference evidence="4" key="1">
    <citation type="journal article" date="2019" name="Int. J. Syst. Evol. Microbiol.">
        <title>The Global Catalogue of Microorganisms (GCM) 10K type strain sequencing project: providing services to taxonomists for standard genome sequencing and annotation.</title>
        <authorList>
            <consortium name="The Broad Institute Genomics Platform"/>
            <consortium name="The Broad Institute Genome Sequencing Center for Infectious Disease"/>
            <person name="Wu L."/>
            <person name="Ma J."/>
        </authorList>
    </citation>
    <scope>NUCLEOTIDE SEQUENCE [LARGE SCALE GENOMIC DNA]</scope>
    <source>
        <strain evidence="4">CGMCC 4.7400</strain>
    </source>
</reference>
<evidence type="ECO:0000313" key="3">
    <source>
        <dbReference type="EMBL" id="MFD0318023.1"/>
    </source>
</evidence>
<gene>
    <name evidence="3" type="ORF">ACFQZ6_28195</name>
</gene>